<feature type="compositionally biased region" description="Acidic residues" evidence="1">
    <location>
        <begin position="355"/>
        <end position="370"/>
    </location>
</feature>
<feature type="compositionally biased region" description="Polar residues" evidence="1">
    <location>
        <begin position="139"/>
        <end position="154"/>
    </location>
</feature>
<feature type="region of interest" description="Disordered" evidence="1">
    <location>
        <begin position="1"/>
        <end position="61"/>
    </location>
</feature>
<feature type="region of interest" description="Disordered" evidence="1">
    <location>
        <begin position="347"/>
        <end position="397"/>
    </location>
</feature>
<dbReference type="Proteomes" id="UP001324427">
    <property type="component" value="Unassembled WGS sequence"/>
</dbReference>
<feature type="compositionally biased region" description="Polar residues" evidence="1">
    <location>
        <begin position="26"/>
        <end position="41"/>
    </location>
</feature>
<comment type="caution">
    <text evidence="2">The sequence shown here is derived from an EMBL/GenBank/DDBJ whole genome shotgun (WGS) entry which is preliminary data.</text>
</comment>
<gene>
    <name evidence="2" type="ORF">LTR36_004814</name>
</gene>
<evidence type="ECO:0000313" key="2">
    <source>
        <dbReference type="EMBL" id="KAK4543781.1"/>
    </source>
</evidence>
<feature type="region of interest" description="Disordered" evidence="1">
    <location>
        <begin position="107"/>
        <end position="158"/>
    </location>
</feature>
<reference evidence="2 3" key="1">
    <citation type="submission" date="2021-11" db="EMBL/GenBank/DDBJ databases">
        <title>Black yeast isolated from Biological Soil Crust.</title>
        <authorList>
            <person name="Kurbessoian T."/>
        </authorList>
    </citation>
    <scope>NUCLEOTIDE SEQUENCE [LARGE SCALE GENOMIC DNA]</scope>
    <source>
        <strain evidence="2 3">CCFEE 5522</strain>
    </source>
</reference>
<evidence type="ECO:0000313" key="3">
    <source>
        <dbReference type="Proteomes" id="UP001324427"/>
    </source>
</evidence>
<organism evidence="2 3">
    <name type="scientific">Oleoguttula mirabilis</name>
    <dbReference type="NCBI Taxonomy" id="1507867"/>
    <lineage>
        <taxon>Eukaryota</taxon>
        <taxon>Fungi</taxon>
        <taxon>Dikarya</taxon>
        <taxon>Ascomycota</taxon>
        <taxon>Pezizomycotina</taxon>
        <taxon>Dothideomycetes</taxon>
        <taxon>Dothideomycetidae</taxon>
        <taxon>Mycosphaerellales</taxon>
        <taxon>Teratosphaeriaceae</taxon>
        <taxon>Oleoguttula</taxon>
    </lineage>
</organism>
<protein>
    <submittedName>
        <fullName evidence="2">Uncharacterized protein</fullName>
    </submittedName>
</protein>
<accession>A0AAV9JGZ0</accession>
<evidence type="ECO:0000256" key="1">
    <source>
        <dbReference type="SAM" id="MobiDB-lite"/>
    </source>
</evidence>
<dbReference type="AlphaFoldDB" id="A0AAV9JGZ0"/>
<sequence length="472" mass="51961">MSNRHVHFAGLSPASSPPSTPTSPSRQVATYQSPPRTTSPVLANRRLTPQGPNTPSPPSAVDADILATALLAARGDVHAALATAQEDVARTQEAISRAQEAIRRIHEGRAQAVVNPTPQRPIAPEEEGRAQPDVIPTPSAGTPSVDVSPTSPAVTPSRYAQDPDFLAAALATMRERGPGGLVELINFNREELDAAPGVLDRAQAASLRIRTGRALLEDASHPPGFAALVRAFGQEPGEPRRSVDDSPGMPQIIRAQYQRPADQRQWTEAHLALLRCEREEADNVREYYYAVNGVNMSGNEAGVADLYEPTDSAQVMRESAQRYRDQEVDDQMPAAGVLDMHDAIQGVPNSSQRDIDEDDYSDADSDTDMETENRYNPHMNTYNDGDMSDDEDEDFDDEDARETQAEQLLTLFAEMASHMDEYEARQFSREVDHALHRLMDHNDDRVFELAATMVEMLAGARVRHSYYVRRGN</sequence>
<feature type="compositionally biased region" description="Acidic residues" evidence="1">
    <location>
        <begin position="386"/>
        <end position="397"/>
    </location>
</feature>
<name>A0AAV9JGZ0_9PEZI</name>
<keyword evidence="3" id="KW-1185">Reference proteome</keyword>
<dbReference type="EMBL" id="JAVFHQ010000029">
    <property type="protein sequence ID" value="KAK4543781.1"/>
    <property type="molecule type" value="Genomic_DNA"/>
</dbReference>
<proteinExistence type="predicted"/>